<dbReference type="EMBL" id="QNRF01000008">
    <property type="protein sequence ID" value="RBO80219.1"/>
    <property type="molecule type" value="Genomic_DNA"/>
</dbReference>
<dbReference type="InterPro" id="IPR036291">
    <property type="entry name" value="NAD(P)-bd_dom_sf"/>
</dbReference>
<sequence length="257" mass="28603">MEPLNDESQKIVWITGASSGIGLALVKLYLKAGWQVIASARTQGELANLVEHESHLSFVEFDIVDKEKIAPVRDALSQLAPHLDCAILNAGTCEYLDLDGDKTDWQMMERVMSVNYFGLVNSVDVCLPLLKHASQPHLVGVSSQAVQAAFPRAEAYGASKAAIRYFLSSLRMDLKADGIDVSCILPGFVDTPLTRKNTFDMPFLMSSDEAAKRTYQALQHRPYEFAFPKRLSALLWLGRHLPKWWLGKLAPNKNDNL</sequence>
<name>A0A366CVR2_9GAMM</name>
<dbReference type="PANTHER" id="PTHR44196:SF1">
    <property type="entry name" value="DEHYDROGENASE_REDUCTASE SDR FAMILY MEMBER 7B"/>
    <property type="match status" value="1"/>
</dbReference>
<organism evidence="3 4">
    <name type="scientific">Marinomonas aquiplantarum</name>
    <dbReference type="NCBI Taxonomy" id="491951"/>
    <lineage>
        <taxon>Bacteria</taxon>
        <taxon>Pseudomonadati</taxon>
        <taxon>Pseudomonadota</taxon>
        <taxon>Gammaproteobacteria</taxon>
        <taxon>Oceanospirillales</taxon>
        <taxon>Oceanospirillaceae</taxon>
        <taxon>Marinomonas</taxon>
    </lineage>
</organism>
<accession>A0A366CVR2</accession>
<dbReference type="GO" id="GO:0016491">
    <property type="term" value="F:oxidoreductase activity"/>
    <property type="evidence" value="ECO:0007669"/>
    <property type="project" value="UniProtKB-KW"/>
</dbReference>
<dbReference type="SUPFAM" id="SSF51735">
    <property type="entry name" value="NAD(P)-binding Rossmann-fold domains"/>
    <property type="match status" value="1"/>
</dbReference>
<dbReference type="AlphaFoldDB" id="A0A366CVR2"/>
<dbReference type="RefSeq" id="WP_220151003.1">
    <property type="nucleotide sequence ID" value="NZ_QNRF01000008.1"/>
</dbReference>
<dbReference type="Proteomes" id="UP000252086">
    <property type="component" value="Unassembled WGS sequence"/>
</dbReference>
<dbReference type="GO" id="GO:0016020">
    <property type="term" value="C:membrane"/>
    <property type="evidence" value="ECO:0007669"/>
    <property type="project" value="TreeGrafter"/>
</dbReference>
<protein>
    <submittedName>
        <fullName evidence="3">Short-subunit dehydrogenase</fullName>
    </submittedName>
</protein>
<evidence type="ECO:0000256" key="1">
    <source>
        <dbReference type="ARBA" id="ARBA00006484"/>
    </source>
</evidence>
<comment type="similarity">
    <text evidence="1">Belongs to the short-chain dehydrogenases/reductases (SDR) family.</text>
</comment>
<keyword evidence="2" id="KW-0560">Oxidoreductase</keyword>
<comment type="caution">
    <text evidence="3">The sequence shown here is derived from an EMBL/GenBank/DDBJ whole genome shotgun (WGS) entry which is preliminary data.</text>
</comment>
<dbReference type="Pfam" id="PF00106">
    <property type="entry name" value="adh_short"/>
    <property type="match status" value="1"/>
</dbReference>
<evidence type="ECO:0000256" key="2">
    <source>
        <dbReference type="ARBA" id="ARBA00023002"/>
    </source>
</evidence>
<evidence type="ECO:0000313" key="4">
    <source>
        <dbReference type="Proteomes" id="UP000252086"/>
    </source>
</evidence>
<evidence type="ECO:0000313" key="3">
    <source>
        <dbReference type="EMBL" id="RBO80219.1"/>
    </source>
</evidence>
<keyword evidence="4" id="KW-1185">Reference proteome</keyword>
<gene>
    <name evidence="3" type="ORF">DFP76_10882</name>
</gene>
<dbReference type="PRINTS" id="PR00081">
    <property type="entry name" value="GDHRDH"/>
</dbReference>
<proteinExistence type="inferred from homology"/>
<dbReference type="PROSITE" id="PS00061">
    <property type="entry name" value="ADH_SHORT"/>
    <property type="match status" value="1"/>
</dbReference>
<reference evidence="3 4" key="1">
    <citation type="submission" date="2018-06" db="EMBL/GenBank/DDBJ databases">
        <title>Genomic Encyclopedia of Type Strains, Phase III (KMG-III): the genomes of soil and plant-associated and newly described type strains.</title>
        <authorList>
            <person name="Whitman W."/>
        </authorList>
    </citation>
    <scope>NUCLEOTIDE SEQUENCE [LARGE SCALE GENOMIC DNA]</scope>
    <source>
        <strain evidence="3 4">CECT 7732</strain>
    </source>
</reference>
<dbReference type="PANTHER" id="PTHR44196">
    <property type="entry name" value="DEHYDROGENASE/REDUCTASE SDR FAMILY MEMBER 7B"/>
    <property type="match status" value="1"/>
</dbReference>
<dbReference type="Gene3D" id="3.40.50.720">
    <property type="entry name" value="NAD(P)-binding Rossmann-like Domain"/>
    <property type="match status" value="1"/>
</dbReference>
<dbReference type="InterPro" id="IPR020904">
    <property type="entry name" value="Sc_DH/Rdtase_CS"/>
</dbReference>
<dbReference type="InterPro" id="IPR002347">
    <property type="entry name" value="SDR_fam"/>
</dbReference>